<dbReference type="EMBL" id="CAADFT010000007">
    <property type="protein sequence ID" value="VFK40468.1"/>
    <property type="molecule type" value="Genomic_DNA"/>
</dbReference>
<gene>
    <name evidence="2" type="ORF">BECKTC1821E_GA0114239_100759</name>
</gene>
<keyword evidence="1" id="KW-0472">Membrane</keyword>
<reference evidence="2" key="1">
    <citation type="submission" date="2019-02" db="EMBL/GenBank/DDBJ databases">
        <authorList>
            <person name="Gruber-Vodicka R. H."/>
            <person name="Seah K. B. B."/>
        </authorList>
    </citation>
    <scope>NUCLEOTIDE SEQUENCE</scope>
    <source>
        <strain evidence="2">BECK_BZ125</strain>
    </source>
</reference>
<evidence type="ECO:0000313" key="2">
    <source>
        <dbReference type="EMBL" id="VFK40468.1"/>
    </source>
</evidence>
<dbReference type="AlphaFoldDB" id="A0A450YG01"/>
<proteinExistence type="predicted"/>
<feature type="transmembrane region" description="Helical" evidence="1">
    <location>
        <begin position="50"/>
        <end position="67"/>
    </location>
</feature>
<organism evidence="2">
    <name type="scientific">Candidatus Kentrum sp. TC</name>
    <dbReference type="NCBI Taxonomy" id="2126339"/>
    <lineage>
        <taxon>Bacteria</taxon>
        <taxon>Pseudomonadati</taxon>
        <taxon>Pseudomonadota</taxon>
        <taxon>Gammaproteobacteria</taxon>
        <taxon>Candidatus Kentrum</taxon>
    </lineage>
</organism>
<keyword evidence="1" id="KW-1133">Transmembrane helix</keyword>
<evidence type="ECO:0000256" key="1">
    <source>
        <dbReference type="SAM" id="Phobius"/>
    </source>
</evidence>
<accession>A0A450YG01</accession>
<keyword evidence="1" id="KW-0812">Transmembrane</keyword>
<sequence>MRKSPHRICDVLKSVRQFFKKLPDEIRNSPAILIGLGVSILGLLGGYLSILVALSVAAALLAGFFAVRYSCHSMARRAQPELSELANQVLPRIQRMFTIHKCAAPRDIIDVLLLNKGFDYALAEKILDYLIESKKLGKRTDGCVFLFKPPGDNP</sequence>
<protein>
    <submittedName>
        <fullName evidence="2">Uncharacterized protein</fullName>
    </submittedName>
</protein>
<name>A0A450YG01_9GAMM</name>